<dbReference type="Gene3D" id="3.40.50.720">
    <property type="entry name" value="NAD(P)-binding Rossmann-like Domain"/>
    <property type="match status" value="1"/>
</dbReference>
<dbReference type="SUPFAM" id="SSF51735">
    <property type="entry name" value="NAD(P)-binding Rossmann-fold domains"/>
    <property type="match status" value="1"/>
</dbReference>
<dbReference type="OrthoDB" id="9792085at2"/>
<dbReference type="InterPro" id="IPR000683">
    <property type="entry name" value="Gfo/Idh/MocA-like_OxRdtase_N"/>
</dbReference>
<evidence type="ECO:0000259" key="2">
    <source>
        <dbReference type="Pfam" id="PF01408"/>
    </source>
</evidence>
<reference evidence="5" key="1">
    <citation type="submission" date="2019-04" db="EMBL/GenBank/DDBJ databases">
        <title>Nocardioides xinjiangensis sp. nov.</title>
        <authorList>
            <person name="Liu S."/>
        </authorList>
    </citation>
    <scope>NUCLEOTIDE SEQUENCE [LARGE SCALE GENOMIC DNA]</scope>
    <source>
        <strain evidence="5">18</strain>
    </source>
</reference>
<sequence>MGKPSIGVAVIGAGMAGRAHAAGYRTASTLYETDLPEVRMVAVADKHEPFAVDAAKRYGYERSETDWRAVVDAPDVDAVSIVVANSLHREIAEAALAAGKHVLCEKPMAPSVPDAEAMVRAAEGTGLVAALGFTFRRNPAINAIRDRIENGELGPVRHFEGHYWCDYGFNPNAPMSWRYKGGPGSGILADTGSHVIDLGEFLCGPVENVRGTVFSTVNTTRPVPLGMAVGHAGGVELSDERETVENEDIATFNLTFAGGATGTIQVSRIAFGSANALGLRVFSQNGSAAFELDRPAQFDVADQSSPANSIGYRQVLAGPSHPYLKGGMAMDFPSVGYGQNEGFVFQARAFLDQIAGFDRLPPCPSFAHGLHNLKVLDAVVEAANANGKAVLV</sequence>
<evidence type="ECO:0000256" key="1">
    <source>
        <dbReference type="ARBA" id="ARBA00023002"/>
    </source>
</evidence>
<dbReference type="InterPro" id="IPR050463">
    <property type="entry name" value="Gfo/Idh/MocA_oxidrdct_glycsds"/>
</dbReference>
<dbReference type="GO" id="GO:0016491">
    <property type="term" value="F:oxidoreductase activity"/>
    <property type="evidence" value="ECO:0007669"/>
    <property type="project" value="UniProtKB-KW"/>
</dbReference>
<dbReference type="Pfam" id="PF22725">
    <property type="entry name" value="GFO_IDH_MocA_C3"/>
    <property type="match status" value="1"/>
</dbReference>
<dbReference type="SUPFAM" id="SSF55347">
    <property type="entry name" value="Glyceraldehyde-3-phosphate dehydrogenase-like, C-terminal domain"/>
    <property type="match status" value="1"/>
</dbReference>
<feature type="domain" description="GFO/IDH/MocA-like oxidoreductase" evidence="3">
    <location>
        <begin position="142"/>
        <end position="288"/>
    </location>
</feature>
<dbReference type="PANTHER" id="PTHR43818">
    <property type="entry name" value="BCDNA.GH03377"/>
    <property type="match status" value="1"/>
</dbReference>
<dbReference type="Gene3D" id="3.30.360.10">
    <property type="entry name" value="Dihydrodipicolinate Reductase, domain 2"/>
    <property type="match status" value="1"/>
</dbReference>
<dbReference type="PANTHER" id="PTHR43818:SF11">
    <property type="entry name" value="BCDNA.GH03377"/>
    <property type="match status" value="1"/>
</dbReference>
<dbReference type="Pfam" id="PF01408">
    <property type="entry name" value="GFO_IDH_MocA"/>
    <property type="match status" value="1"/>
</dbReference>
<dbReference type="Proteomes" id="UP000308760">
    <property type="component" value="Unassembled WGS sequence"/>
</dbReference>
<reference evidence="4 5" key="2">
    <citation type="submission" date="2019-05" db="EMBL/GenBank/DDBJ databases">
        <title>Glycomyces buryatensis sp. nov.</title>
        <authorList>
            <person name="Nikitina E."/>
        </authorList>
    </citation>
    <scope>NUCLEOTIDE SEQUENCE [LARGE SCALE GENOMIC DNA]</scope>
    <source>
        <strain evidence="4 5">18</strain>
    </source>
</reference>
<dbReference type="RefSeq" id="WP_136537033.1">
    <property type="nucleotide sequence ID" value="NZ_STGY01000076.1"/>
</dbReference>
<dbReference type="AlphaFoldDB" id="A0A4S8PZ19"/>
<organism evidence="4 5">
    <name type="scientific">Glycomyces buryatensis</name>
    <dbReference type="NCBI Taxonomy" id="2570927"/>
    <lineage>
        <taxon>Bacteria</taxon>
        <taxon>Bacillati</taxon>
        <taxon>Actinomycetota</taxon>
        <taxon>Actinomycetes</taxon>
        <taxon>Glycomycetales</taxon>
        <taxon>Glycomycetaceae</taxon>
        <taxon>Glycomyces</taxon>
    </lineage>
</organism>
<evidence type="ECO:0000259" key="3">
    <source>
        <dbReference type="Pfam" id="PF22725"/>
    </source>
</evidence>
<keyword evidence="1" id="KW-0560">Oxidoreductase</keyword>
<keyword evidence="5" id="KW-1185">Reference proteome</keyword>
<proteinExistence type="predicted"/>
<gene>
    <name evidence="4" type="ORF">FAB82_23705</name>
</gene>
<accession>A0A4S8PZ19</accession>
<feature type="domain" description="Gfo/Idh/MocA-like oxidoreductase N-terminal" evidence="2">
    <location>
        <begin position="6"/>
        <end position="132"/>
    </location>
</feature>
<dbReference type="InterPro" id="IPR036291">
    <property type="entry name" value="NAD(P)-bd_dom_sf"/>
</dbReference>
<dbReference type="EMBL" id="STGY01000076">
    <property type="protein sequence ID" value="THV35262.1"/>
    <property type="molecule type" value="Genomic_DNA"/>
</dbReference>
<protein>
    <submittedName>
        <fullName evidence="4">Gfo/Idh/MocA family oxidoreductase</fullName>
    </submittedName>
</protein>
<dbReference type="GO" id="GO:0000166">
    <property type="term" value="F:nucleotide binding"/>
    <property type="evidence" value="ECO:0007669"/>
    <property type="project" value="InterPro"/>
</dbReference>
<name>A0A4S8PZ19_9ACTN</name>
<comment type="caution">
    <text evidence="4">The sequence shown here is derived from an EMBL/GenBank/DDBJ whole genome shotgun (WGS) entry which is preliminary data.</text>
</comment>
<evidence type="ECO:0000313" key="5">
    <source>
        <dbReference type="Proteomes" id="UP000308760"/>
    </source>
</evidence>
<evidence type="ECO:0000313" key="4">
    <source>
        <dbReference type="EMBL" id="THV35262.1"/>
    </source>
</evidence>
<dbReference type="InterPro" id="IPR055170">
    <property type="entry name" value="GFO_IDH_MocA-like_dom"/>
</dbReference>